<dbReference type="Gene3D" id="2.30.110.10">
    <property type="entry name" value="Electron Transport, Fmn-binding Protein, Chain A"/>
    <property type="match status" value="1"/>
</dbReference>
<dbReference type="STRING" id="231916.A0A409VV34"/>
<evidence type="ECO:0000313" key="3">
    <source>
        <dbReference type="Proteomes" id="UP000284706"/>
    </source>
</evidence>
<dbReference type="AlphaFoldDB" id="A0A409VV34"/>
<dbReference type="PANTHER" id="PTHR42815:SF2">
    <property type="entry name" value="FAD-BINDING, PUTATIVE (AFU_ORTHOLOGUE AFUA_6G07600)-RELATED"/>
    <property type="match status" value="1"/>
</dbReference>
<dbReference type="OrthoDB" id="436496at2759"/>
<dbReference type="Pfam" id="PF00175">
    <property type="entry name" value="NAD_binding_1"/>
    <property type="match status" value="1"/>
</dbReference>
<dbReference type="EMBL" id="NHYE01005552">
    <property type="protein sequence ID" value="PPQ70111.1"/>
    <property type="molecule type" value="Genomic_DNA"/>
</dbReference>
<dbReference type="InterPro" id="IPR001433">
    <property type="entry name" value="OxRdtase_FAD/NAD-bd"/>
</dbReference>
<dbReference type="Gene3D" id="3.40.50.80">
    <property type="entry name" value="Nucleotide-binding domain of ferredoxin-NADP reductase (FNR) module"/>
    <property type="match status" value="1"/>
</dbReference>
<gene>
    <name evidence="2" type="ORF">CVT26_013395</name>
</gene>
<evidence type="ECO:0000259" key="1">
    <source>
        <dbReference type="Pfam" id="PF00175"/>
    </source>
</evidence>
<keyword evidence="3" id="KW-1185">Reference proteome</keyword>
<dbReference type="PANTHER" id="PTHR42815">
    <property type="entry name" value="FAD-BINDING, PUTATIVE (AFU_ORTHOLOGUE AFUA_6G07600)-RELATED"/>
    <property type="match status" value="1"/>
</dbReference>
<dbReference type="InterPro" id="IPR012349">
    <property type="entry name" value="Split_barrel_FMN-bd"/>
</dbReference>
<dbReference type="Proteomes" id="UP000284706">
    <property type="component" value="Unassembled WGS sequence"/>
</dbReference>
<feature type="domain" description="Oxidoreductase FAD/NAD(P)-binding" evidence="1">
    <location>
        <begin position="514"/>
        <end position="630"/>
    </location>
</feature>
<organism evidence="2 3">
    <name type="scientific">Gymnopilus dilepis</name>
    <dbReference type="NCBI Taxonomy" id="231916"/>
    <lineage>
        <taxon>Eukaryota</taxon>
        <taxon>Fungi</taxon>
        <taxon>Dikarya</taxon>
        <taxon>Basidiomycota</taxon>
        <taxon>Agaricomycotina</taxon>
        <taxon>Agaricomycetes</taxon>
        <taxon>Agaricomycetidae</taxon>
        <taxon>Agaricales</taxon>
        <taxon>Agaricineae</taxon>
        <taxon>Hymenogastraceae</taxon>
        <taxon>Gymnopilus</taxon>
    </lineage>
</organism>
<protein>
    <recommendedName>
        <fullName evidence="1">Oxidoreductase FAD/NAD(P)-binding domain-containing protein</fullName>
    </recommendedName>
</protein>
<dbReference type="GO" id="GO:0016491">
    <property type="term" value="F:oxidoreductase activity"/>
    <property type="evidence" value="ECO:0007669"/>
    <property type="project" value="InterPro"/>
</dbReference>
<sequence length="651" mass="71366">MTSLNGWHPGERLVRKKLGFDKVPGMANAWTWIEGEMSEQHSTFYTTRLPFIPVCVLDEEGRPWASVLAGKDGHIGYVRLPRYNTLGFQARLWEGDPFKKHLKAGEQNKGSTLIAGIGVELSTRRRNKFAGHILREVVNGDTVELELVVNEAIGNCPKYITLREMVPYPSASAVVEEDHPHLSEGERLSEAAIAHVLASDTVWFGTTYVAAQKDAERYPSHLGINHRGGRPGFTRVKPSDGRTVVLPDFSGNRIMTSLGNVEATPRACLTYIDFATGDILYITGNAKNFFGPDARAVMPLQDALTEVYATGYTFVRNALPTRVRPGYKIQPSPYSPPVKGLAEEQSAGSKLFGEEQPKALLTSIVFHSNDLATFEWESTIPLQIDPGQAIIMNFTSLLGSRQYQHMAASKPSSVNDDFIRTWTVSKADNLGKESRRYSLTMREKPGGTVTGALFSIARKLAQFKPEVLADSRDLSLAVNIVGVNGDFVLPDLEDRSVAVDSGSPSDEPRHFVWIAGGIGITPFLAMLSVLSNASSPPPAKIALVISTREPDVLLALVSEFLGNPKSAPRYLTIHVFTNASISDEHSNLGATRHSGRVDLGFFEENKDTFGLGRKDTEVFICGPLPFEQSVLESLGTVGYNTSKVHREGFAY</sequence>
<reference evidence="2 3" key="1">
    <citation type="journal article" date="2018" name="Evol. Lett.">
        <title>Horizontal gene cluster transfer increased hallucinogenic mushroom diversity.</title>
        <authorList>
            <person name="Reynolds H.T."/>
            <person name="Vijayakumar V."/>
            <person name="Gluck-Thaler E."/>
            <person name="Korotkin H.B."/>
            <person name="Matheny P.B."/>
            <person name="Slot J.C."/>
        </authorList>
    </citation>
    <scope>NUCLEOTIDE SEQUENCE [LARGE SCALE GENOMIC DNA]</scope>
    <source>
        <strain evidence="2 3">SRW20</strain>
    </source>
</reference>
<comment type="caution">
    <text evidence="2">The sequence shown here is derived from an EMBL/GenBank/DDBJ whole genome shotgun (WGS) entry which is preliminary data.</text>
</comment>
<proteinExistence type="predicted"/>
<dbReference type="InterPro" id="IPR039261">
    <property type="entry name" value="FNR_nucleotide-bd"/>
</dbReference>
<evidence type="ECO:0000313" key="2">
    <source>
        <dbReference type="EMBL" id="PPQ70111.1"/>
    </source>
</evidence>
<name>A0A409VV34_9AGAR</name>
<dbReference type="SUPFAM" id="SSF52343">
    <property type="entry name" value="Ferredoxin reductase-like, C-terminal NADP-linked domain"/>
    <property type="match status" value="1"/>
</dbReference>
<accession>A0A409VV34</accession>
<dbReference type="InParanoid" id="A0A409VV34"/>